<organism evidence="3 4">
    <name type="scientific">Aureimonas phyllosphaerae</name>
    <dbReference type="NCBI Taxonomy" id="1166078"/>
    <lineage>
        <taxon>Bacteria</taxon>
        <taxon>Pseudomonadati</taxon>
        <taxon>Pseudomonadota</taxon>
        <taxon>Alphaproteobacteria</taxon>
        <taxon>Hyphomicrobiales</taxon>
        <taxon>Aurantimonadaceae</taxon>
        <taxon>Aureimonas</taxon>
    </lineage>
</organism>
<keyword evidence="4" id="KW-1185">Reference proteome</keyword>
<evidence type="ECO:0000313" key="3">
    <source>
        <dbReference type="EMBL" id="MBB3935906.1"/>
    </source>
</evidence>
<gene>
    <name evidence="3" type="ORF">GGR05_002050</name>
</gene>
<dbReference type="SUPFAM" id="SSF56349">
    <property type="entry name" value="DNA breaking-rejoining enzymes"/>
    <property type="match status" value="1"/>
</dbReference>
<feature type="domain" description="Tyr recombinase" evidence="2">
    <location>
        <begin position="104"/>
        <end position="275"/>
    </location>
</feature>
<comment type="caution">
    <text evidence="3">The sequence shown here is derived from an EMBL/GenBank/DDBJ whole genome shotgun (WGS) entry which is preliminary data.</text>
</comment>
<dbReference type="InterPro" id="IPR011010">
    <property type="entry name" value="DNA_brk_join_enz"/>
</dbReference>
<evidence type="ECO:0000256" key="1">
    <source>
        <dbReference type="ARBA" id="ARBA00023172"/>
    </source>
</evidence>
<dbReference type="InterPro" id="IPR002104">
    <property type="entry name" value="Integrase_catalytic"/>
</dbReference>
<dbReference type="Pfam" id="PF00589">
    <property type="entry name" value="Phage_integrase"/>
    <property type="match status" value="1"/>
</dbReference>
<keyword evidence="1" id="KW-0233">DNA recombination</keyword>
<dbReference type="EMBL" id="JACIDO010000003">
    <property type="protein sequence ID" value="MBB3935906.1"/>
    <property type="molecule type" value="Genomic_DNA"/>
</dbReference>
<evidence type="ECO:0000313" key="4">
    <source>
        <dbReference type="Proteomes" id="UP000531216"/>
    </source>
</evidence>
<name>A0A7W6BYA5_9HYPH</name>
<sequence length="282" mass="31992">MKEIEMTGFGAKNVTFDEAAESYIKHGGEARYLPKIRAHIGDRLLIEIPPAAIREMAMELYPHAMPSTRNRQAVTPASAVMFHAHDMGWAPPLRIRKFKAPRSTKHSPVNAAWLTAFLAQSDADRLYHLSALVIFMNHTAARVSEAIELTGEWVDFRTRTATLVRTKTDRMAKRVLTDELVFRLHNLGLREGERVFRYTNRASVNERIRAVCRRARIDFRPTHSVGRHSFATNAMNLGLGIKTAMEAGGWRSSKVFLETYTHSENAGRIVAERFNLQRYGGM</sequence>
<evidence type="ECO:0000259" key="2">
    <source>
        <dbReference type="PROSITE" id="PS51898"/>
    </source>
</evidence>
<reference evidence="3 4" key="1">
    <citation type="submission" date="2020-08" db="EMBL/GenBank/DDBJ databases">
        <title>Genomic Encyclopedia of Type Strains, Phase IV (KMG-IV): sequencing the most valuable type-strain genomes for metagenomic binning, comparative biology and taxonomic classification.</title>
        <authorList>
            <person name="Goeker M."/>
        </authorList>
    </citation>
    <scope>NUCLEOTIDE SEQUENCE [LARGE SCALE GENOMIC DNA]</scope>
    <source>
        <strain evidence="3 4">DSM 25024</strain>
    </source>
</reference>
<dbReference type="GO" id="GO:0006310">
    <property type="term" value="P:DNA recombination"/>
    <property type="evidence" value="ECO:0007669"/>
    <property type="project" value="UniProtKB-KW"/>
</dbReference>
<accession>A0A7W6BYA5</accession>
<protein>
    <submittedName>
        <fullName evidence="3">Integrase</fullName>
    </submittedName>
</protein>
<dbReference type="Gene3D" id="1.10.443.10">
    <property type="entry name" value="Intergrase catalytic core"/>
    <property type="match status" value="1"/>
</dbReference>
<proteinExistence type="predicted"/>
<dbReference type="GO" id="GO:0003677">
    <property type="term" value="F:DNA binding"/>
    <property type="evidence" value="ECO:0007669"/>
    <property type="project" value="InterPro"/>
</dbReference>
<dbReference type="PROSITE" id="PS51898">
    <property type="entry name" value="TYR_RECOMBINASE"/>
    <property type="match status" value="1"/>
</dbReference>
<dbReference type="GO" id="GO:0015074">
    <property type="term" value="P:DNA integration"/>
    <property type="evidence" value="ECO:0007669"/>
    <property type="project" value="InterPro"/>
</dbReference>
<dbReference type="AlphaFoldDB" id="A0A7W6BYA5"/>
<dbReference type="RefSeq" id="WP_175526956.1">
    <property type="nucleotide sequence ID" value="NZ_FOOA01000031.1"/>
</dbReference>
<dbReference type="Proteomes" id="UP000531216">
    <property type="component" value="Unassembled WGS sequence"/>
</dbReference>
<dbReference type="InterPro" id="IPR013762">
    <property type="entry name" value="Integrase-like_cat_sf"/>
</dbReference>